<accession>A0ABV5BXX1</accession>
<dbReference type="Proteomes" id="UP001580430">
    <property type="component" value="Unassembled WGS sequence"/>
</dbReference>
<organism evidence="2 3">
    <name type="scientific">Paenibacillus medicaginis</name>
    <dbReference type="NCBI Taxonomy" id="1470560"/>
    <lineage>
        <taxon>Bacteria</taxon>
        <taxon>Bacillati</taxon>
        <taxon>Bacillota</taxon>
        <taxon>Bacilli</taxon>
        <taxon>Bacillales</taxon>
        <taxon>Paenibacillaceae</taxon>
        <taxon>Paenibacillus</taxon>
    </lineage>
</organism>
<feature type="domain" description="Transposase IS66 central" evidence="1">
    <location>
        <begin position="2"/>
        <end position="231"/>
    </location>
</feature>
<gene>
    <name evidence="2" type="ORF">ACE5LO_06930</name>
</gene>
<dbReference type="PANTHER" id="PTHR33678">
    <property type="entry name" value="BLL1576 PROTEIN"/>
    <property type="match status" value="1"/>
</dbReference>
<reference evidence="2 3" key="1">
    <citation type="submission" date="2024-09" db="EMBL/GenBank/DDBJ databases">
        <title>Paenibacillus zeirhizospherea sp. nov., isolated from surface of the maize (Zea mays) roots in a horticulture field, Hungary.</title>
        <authorList>
            <person name="Marton D."/>
            <person name="Farkas M."/>
            <person name="Bedics A."/>
            <person name="Toth E."/>
            <person name="Tancsics A."/>
            <person name="Boka K."/>
            <person name="Marati G."/>
            <person name="Kriszt B."/>
            <person name="Cserhati M."/>
        </authorList>
    </citation>
    <scope>NUCLEOTIDE SEQUENCE [LARGE SCALE GENOMIC DNA]</scope>
    <source>
        <strain evidence="2 3">JCM 18446</strain>
    </source>
</reference>
<dbReference type="InterPro" id="IPR052344">
    <property type="entry name" value="Transposase-related"/>
</dbReference>
<dbReference type="PANTHER" id="PTHR33678:SF1">
    <property type="entry name" value="BLL1576 PROTEIN"/>
    <property type="match status" value="1"/>
</dbReference>
<evidence type="ECO:0000313" key="3">
    <source>
        <dbReference type="Proteomes" id="UP001580430"/>
    </source>
</evidence>
<proteinExistence type="predicted"/>
<evidence type="ECO:0000259" key="1">
    <source>
        <dbReference type="Pfam" id="PF03050"/>
    </source>
</evidence>
<feature type="non-terminal residue" evidence="2">
    <location>
        <position position="1"/>
    </location>
</feature>
<evidence type="ECO:0000313" key="2">
    <source>
        <dbReference type="EMBL" id="MFB5760124.1"/>
    </source>
</evidence>
<sequence>ALEPSEQTLIDRLQGKIVVHADETGCRVDGKTQWMHVISDGQHTLLRYHAQRGSKAMDEHGFLPDYTGTVVHDCMQGYFKDHYTFGHALCNVHLLRECKGIAEHDGHTWAKQMGDLLTESWRLASASRQTGIPLSAEVILEIQARYDAILEAGQHEWAKDPVRAKTGTRGRKIKSKAGNLGERLLLHKAAILSFLWRPEVPFDNNQAERDLRMVKVKQKISGAFRTIEGADIFARLRSIVSTLLKQELPVLPSLSHALRGQPIL</sequence>
<keyword evidence="3" id="KW-1185">Reference proteome</keyword>
<dbReference type="RefSeq" id="WP_375519304.1">
    <property type="nucleotide sequence ID" value="NZ_JBHIRY010000005.1"/>
</dbReference>
<dbReference type="Pfam" id="PF03050">
    <property type="entry name" value="DDE_Tnp_IS66"/>
    <property type="match status" value="1"/>
</dbReference>
<name>A0ABV5BXX1_9BACL</name>
<protein>
    <submittedName>
        <fullName evidence="2">IS66 family transposase</fullName>
    </submittedName>
</protein>
<dbReference type="NCBIfam" id="NF033517">
    <property type="entry name" value="transpos_IS66"/>
    <property type="match status" value="1"/>
</dbReference>
<comment type="caution">
    <text evidence="2">The sequence shown here is derived from an EMBL/GenBank/DDBJ whole genome shotgun (WGS) entry which is preliminary data.</text>
</comment>
<dbReference type="InterPro" id="IPR004291">
    <property type="entry name" value="Transposase_IS66_central"/>
</dbReference>
<dbReference type="EMBL" id="JBHIRY010000005">
    <property type="protein sequence ID" value="MFB5760124.1"/>
    <property type="molecule type" value="Genomic_DNA"/>
</dbReference>